<comment type="caution">
    <text evidence="1">The sequence shown here is derived from an EMBL/GenBank/DDBJ whole genome shotgun (WGS) entry which is preliminary data.</text>
</comment>
<dbReference type="Proteomes" id="UP000648984">
    <property type="component" value="Unassembled WGS sequence"/>
</dbReference>
<evidence type="ECO:0000313" key="2">
    <source>
        <dbReference type="Proteomes" id="UP000648984"/>
    </source>
</evidence>
<dbReference type="SUPFAM" id="SSF54909">
    <property type="entry name" value="Dimeric alpha+beta barrel"/>
    <property type="match status" value="1"/>
</dbReference>
<proteinExistence type="predicted"/>
<organism evidence="1 2">
    <name type="scientific">Aromatoleum diolicum</name>
    <dbReference type="NCBI Taxonomy" id="75796"/>
    <lineage>
        <taxon>Bacteria</taxon>
        <taxon>Pseudomonadati</taxon>
        <taxon>Pseudomonadota</taxon>
        <taxon>Betaproteobacteria</taxon>
        <taxon>Rhodocyclales</taxon>
        <taxon>Rhodocyclaceae</taxon>
        <taxon>Aromatoleum</taxon>
    </lineage>
</organism>
<evidence type="ECO:0000313" key="1">
    <source>
        <dbReference type="EMBL" id="NMG76211.1"/>
    </source>
</evidence>
<keyword evidence="1" id="KW-0503">Monooxygenase</keyword>
<gene>
    <name evidence="1" type="ORF">GPA25_15720</name>
</gene>
<protein>
    <submittedName>
        <fullName evidence="1">Antibiotic biosynthesis monooxygenase</fullName>
    </submittedName>
</protein>
<dbReference type="EMBL" id="WTVQ01000028">
    <property type="protein sequence ID" value="NMG76211.1"/>
    <property type="molecule type" value="Genomic_DNA"/>
</dbReference>
<dbReference type="InterPro" id="IPR011008">
    <property type="entry name" value="Dimeric_a/b-barrel"/>
</dbReference>
<dbReference type="RefSeq" id="WP_169261359.1">
    <property type="nucleotide sequence ID" value="NZ_WTVQ01000028.1"/>
</dbReference>
<sequence length="122" mass="13487">MYTATFTFAKGEYDAEFHKLDQAIAEVARSIPGYLGEESWENPASGLISTVYYWQTLEALQQLIQHPKHVAAKQRQAKWINGYHIVIARVIKSYGDGGIPHPLSPGQPATGQFVDIGGDLQS</sequence>
<keyword evidence="2" id="KW-1185">Reference proteome</keyword>
<dbReference type="GO" id="GO:0004497">
    <property type="term" value="F:monooxygenase activity"/>
    <property type="evidence" value="ECO:0007669"/>
    <property type="project" value="UniProtKB-KW"/>
</dbReference>
<name>A0ABX1QGV1_9RHOO</name>
<keyword evidence="1" id="KW-0560">Oxidoreductase</keyword>
<reference evidence="1 2" key="1">
    <citation type="submission" date="2019-12" db="EMBL/GenBank/DDBJ databases">
        <title>Comparative genomics gives insights into the taxonomy of the Azoarcus-Aromatoleum group and reveals separate origins of nif in the plant-associated Azoarcus and non-plant-associated Aromatoleum sub-groups.</title>
        <authorList>
            <person name="Lafos M."/>
            <person name="Maluk M."/>
            <person name="Batista M."/>
            <person name="Junghare M."/>
            <person name="Carmona M."/>
            <person name="Faoro H."/>
            <person name="Cruz L.M."/>
            <person name="Battistoni F."/>
            <person name="De Souza E."/>
            <person name="Pedrosa F."/>
            <person name="Chen W.-M."/>
            <person name="Poole P.S."/>
            <person name="Dixon R.A."/>
            <person name="James E.K."/>
        </authorList>
    </citation>
    <scope>NUCLEOTIDE SEQUENCE [LARGE SCALE GENOMIC DNA]</scope>
    <source>
        <strain evidence="1 2">22Lin</strain>
    </source>
</reference>
<accession>A0ABX1QGV1</accession>
<dbReference type="Gene3D" id="3.30.70.100">
    <property type="match status" value="1"/>
</dbReference>
<dbReference type="InterPro" id="IPR052936">
    <property type="entry name" value="Jasmonate_Hydroxylase-like"/>
</dbReference>
<dbReference type="PANTHER" id="PTHR37811">
    <property type="entry name" value="BLL5343 PROTEIN"/>
    <property type="match status" value="1"/>
</dbReference>
<dbReference type="PANTHER" id="PTHR37811:SF2">
    <property type="entry name" value="ABM DOMAIN-CONTAINING PROTEIN"/>
    <property type="match status" value="1"/>
</dbReference>